<evidence type="ECO:0000256" key="3">
    <source>
        <dbReference type="ARBA" id="ARBA00022448"/>
    </source>
</evidence>
<feature type="region of interest" description="Disordered" evidence="9">
    <location>
        <begin position="542"/>
        <end position="569"/>
    </location>
</feature>
<dbReference type="PANTHER" id="PTHR46494:SF1">
    <property type="entry name" value="CORA FAMILY METAL ION TRANSPORTER (EUROFUNG)"/>
    <property type="match status" value="1"/>
</dbReference>
<name>A0A067ME27_BOTB1</name>
<keyword evidence="8" id="KW-0175">Coiled coil</keyword>
<keyword evidence="12" id="KW-1185">Reference proteome</keyword>
<dbReference type="InterPro" id="IPR002523">
    <property type="entry name" value="MgTranspt_CorA/ZnTranspt_ZntB"/>
</dbReference>
<dbReference type="EMBL" id="KL198070">
    <property type="protein sequence ID" value="KDQ10147.1"/>
    <property type="molecule type" value="Genomic_DNA"/>
</dbReference>
<keyword evidence="7 10" id="KW-0472">Membrane</keyword>
<evidence type="ECO:0000256" key="6">
    <source>
        <dbReference type="ARBA" id="ARBA00022989"/>
    </source>
</evidence>
<organism evidence="11 12">
    <name type="scientific">Botryobasidium botryosum (strain FD-172 SS1)</name>
    <dbReference type="NCBI Taxonomy" id="930990"/>
    <lineage>
        <taxon>Eukaryota</taxon>
        <taxon>Fungi</taxon>
        <taxon>Dikarya</taxon>
        <taxon>Basidiomycota</taxon>
        <taxon>Agaricomycotina</taxon>
        <taxon>Agaricomycetes</taxon>
        <taxon>Cantharellales</taxon>
        <taxon>Botryobasidiaceae</taxon>
        <taxon>Botryobasidium</taxon>
    </lineage>
</organism>
<dbReference type="Proteomes" id="UP000027195">
    <property type="component" value="Unassembled WGS sequence"/>
</dbReference>
<reference evidence="12" key="1">
    <citation type="journal article" date="2014" name="Proc. Natl. Acad. Sci. U.S.A.">
        <title>Extensive sampling of basidiomycete genomes demonstrates inadequacy of the white-rot/brown-rot paradigm for wood decay fungi.</title>
        <authorList>
            <person name="Riley R."/>
            <person name="Salamov A.A."/>
            <person name="Brown D.W."/>
            <person name="Nagy L.G."/>
            <person name="Floudas D."/>
            <person name="Held B.W."/>
            <person name="Levasseur A."/>
            <person name="Lombard V."/>
            <person name="Morin E."/>
            <person name="Otillar R."/>
            <person name="Lindquist E.A."/>
            <person name="Sun H."/>
            <person name="LaButti K.M."/>
            <person name="Schmutz J."/>
            <person name="Jabbour D."/>
            <person name="Luo H."/>
            <person name="Baker S.E."/>
            <person name="Pisabarro A.G."/>
            <person name="Walton J.D."/>
            <person name="Blanchette R.A."/>
            <person name="Henrissat B."/>
            <person name="Martin F."/>
            <person name="Cullen D."/>
            <person name="Hibbett D.S."/>
            <person name="Grigoriev I.V."/>
        </authorList>
    </citation>
    <scope>NUCLEOTIDE SEQUENCE [LARGE SCALE GENOMIC DNA]</scope>
    <source>
        <strain evidence="12">FD-172 SS1</strain>
    </source>
</reference>
<evidence type="ECO:0000256" key="7">
    <source>
        <dbReference type="ARBA" id="ARBA00023136"/>
    </source>
</evidence>
<sequence>MSRLSPRYSKSCHRPAPTPSYRHAAPAGPWPWVDDVNDQEEANNTNPDGIIGSCSHQNCNDCPQWIGYPQSLFGNWTIKPVIKCRIEEAVKQDNIQSTIYTVNVGDDGNFEAPARRIVTNENKREYWNQVLMPKRGPGIRARALFIDNMSGPVLQMLGTKYNVEPFFFSSSLNWIPSRYQENAVAKEKDHITVTLTFVRSIRQSDLEDPGNLKSKPTESTPDMLPRVYSTRLNESEHIDTRAPLVLHSNNTILHLDLLAIHMVRNADTSTVISYHPESDWCTSAEELWTRLKLVGRSVYWQLIVRGSKDPTFIFLAIMWSALYAWDEALEKLSEHFCQLESRVIVTNDMELTYELHVLRAHLLHYTSLLKDFQKSVVFVRDTHNPAMDRDEIDNETRAYDKALMAKECGNLISEIERLELNRKMLDERVQNVMHLVFANVNIGDSKAMKRLSYLTMIFLPASFVAGVFGMNVKELSQGTTGTLAHYIAATLPLTIVTIWLVVAFQSRYILSDPKASMWVRLLWPIAFLKSLAGRHKKGPLEECQAEKGSPGDIENLASASDVSSQATLVPRPRLKRTMTYVGP</sequence>
<keyword evidence="6 10" id="KW-1133">Transmembrane helix</keyword>
<comment type="similarity">
    <text evidence="2">Belongs to the CorA metal ion transporter (MIT) (TC 1.A.35) family.</text>
</comment>
<dbReference type="InterPro" id="IPR045861">
    <property type="entry name" value="CorA_cytoplasmic_dom"/>
</dbReference>
<proteinExistence type="inferred from homology"/>
<evidence type="ECO:0000256" key="8">
    <source>
        <dbReference type="SAM" id="Coils"/>
    </source>
</evidence>
<keyword evidence="3" id="KW-0813">Transport</keyword>
<evidence type="ECO:0000256" key="2">
    <source>
        <dbReference type="ARBA" id="ARBA00009765"/>
    </source>
</evidence>
<protein>
    <submittedName>
        <fullName evidence="11">Uncharacterized protein</fullName>
    </submittedName>
</protein>
<dbReference type="Gene3D" id="1.20.58.340">
    <property type="entry name" value="Magnesium transport protein CorA, transmembrane region"/>
    <property type="match status" value="1"/>
</dbReference>
<dbReference type="AlphaFoldDB" id="A0A067ME27"/>
<dbReference type="GO" id="GO:0000287">
    <property type="term" value="F:magnesium ion binding"/>
    <property type="evidence" value="ECO:0007669"/>
    <property type="project" value="TreeGrafter"/>
</dbReference>
<accession>A0A067ME27</accession>
<dbReference type="SUPFAM" id="SSF143865">
    <property type="entry name" value="CorA soluble domain-like"/>
    <property type="match status" value="1"/>
</dbReference>
<feature type="transmembrane region" description="Helical" evidence="10">
    <location>
        <begin position="451"/>
        <end position="471"/>
    </location>
</feature>
<dbReference type="SUPFAM" id="SSF144083">
    <property type="entry name" value="Magnesium transport protein CorA, transmembrane region"/>
    <property type="match status" value="1"/>
</dbReference>
<feature type="region of interest" description="Disordered" evidence="9">
    <location>
        <begin position="1"/>
        <end position="49"/>
    </location>
</feature>
<keyword evidence="5 10" id="KW-0812">Transmembrane</keyword>
<feature type="compositionally biased region" description="Polar residues" evidence="9">
    <location>
        <begin position="557"/>
        <end position="567"/>
    </location>
</feature>
<evidence type="ECO:0000256" key="5">
    <source>
        <dbReference type="ARBA" id="ARBA00022692"/>
    </source>
</evidence>
<evidence type="ECO:0000313" key="12">
    <source>
        <dbReference type="Proteomes" id="UP000027195"/>
    </source>
</evidence>
<evidence type="ECO:0000313" key="11">
    <source>
        <dbReference type="EMBL" id="KDQ10147.1"/>
    </source>
</evidence>
<dbReference type="Pfam" id="PF01544">
    <property type="entry name" value="CorA"/>
    <property type="match status" value="1"/>
</dbReference>
<dbReference type="STRING" id="930990.A0A067ME27"/>
<dbReference type="PANTHER" id="PTHR46494">
    <property type="entry name" value="CORA FAMILY METAL ION TRANSPORTER (EUROFUNG)"/>
    <property type="match status" value="1"/>
</dbReference>
<keyword evidence="4" id="KW-1003">Cell membrane</keyword>
<feature type="coiled-coil region" evidence="8">
    <location>
        <begin position="408"/>
        <end position="435"/>
    </location>
</feature>
<evidence type="ECO:0000256" key="4">
    <source>
        <dbReference type="ARBA" id="ARBA00022475"/>
    </source>
</evidence>
<evidence type="ECO:0000256" key="9">
    <source>
        <dbReference type="SAM" id="MobiDB-lite"/>
    </source>
</evidence>
<dbReference type="InterPro" id="IPR045863">
    <property type="entry name" value="CorA_TM1_TM2"/>
</dbReference>
<dbReference type="GO" id="GO:0015087">
    <property type="term" value="F:cobalt ion transmembrane transporter activity"/>
    <property type="evidence" value="ECO:0007669"/>
    <property type="project" value="TreeGrafter"/>
</dbReference>
<feature type="transmembrane region" description="Helical" evidence="10">
    <location>
        <begin position="483"/>
        <end position="504"/>
    </location>
</feature>
<evidence type="ECO:0000256" key="10">
    <source>
        <dbReference type="SAM" id="Phobius"/>
    </source>
</evidence>
<gene>
    <name evidence="11" type="ORF">BOTBODRAFT_190632</name>
</gene>
<dbReference type="OrthoDB" id="3231000at2759"/>
<comment type="subcellular location">
    <subcellularLocation>
        <location evidence="1">Cell membrane</location>
        <topology evidence="1">Multi-pass membrane protein</topology>
    </subcellularLocation>
</comment>
<evidence type="ECO:0000256" key="1">
    <source>
        <dbReference type="ARBA" id="ARBA00004651"/>
    </source>
</evidence>
<dbReference type="GO" id="GO:0015095">
    <property type="term" value="F:magnesium ion transmembrane transporter activity"/>
    <property type="evidence" value="ECO:0007669"/>
    <property type="project" value="TreeGrafter"/>
</dbReference>
<dbReference type="HOGENOM" id="CLU_018401_0_0_1"/>
<dbReference type="InParanoid" id="A0A067ME27"/>
<dbReference type="GO" id="GO:0050897">
    <property type="term" value="F:cobalt ion binding"/>
    <property type="evidence" value="ECO:0007669"/>
    <property type="project" value="TreeGrafter"/>
</dbReference>
<dbReference type="GO" id="GO:0005886">
    <property type="term" value="C:plasma membrane"/>
    <property type="evidence" value="ECO:0007669"/>
    <property type="project" value="UniProtKB-SubCell"/>
</dbReference>